<dbReference type="InterPro" id="IPR033375">
    <property type="entry name" value="Cggbp1"/>
</dbReference>
<dbReference type="GO" id="GO:0006357">
    <property type="term" value="P:regulation of transcription by RNA polymerase II"/>
    <property type="evidence" value="ECO:0007669"/>
    <property type="project" value="InterPro"/>
</dbReference>
<name>A0A443QJ52_9ACAR</name>
<dbReference type="PANTHER" id="PTHR32344:SF1">
    <property type="entry name" value="U1-TYPE DOMAIN-CONTAINING PROTEIN"/>
    <property type="match status" value="1"/>
</dbReference>
<dbReference type="GO" id="GO:0003690">
    <property type="term" value="F:double-stranded DNA binding"/>
    <property type="evidence" value="ECO:0007669"/>
    <property type="project" value="InterPro"/>
</dbReference>
<keyword evidence="2" id="KW-1185">Reference proteome</keyword>
<dbReference type="GO" id="GO:0005634">
    <property type="term" value="C:nucleus"/>
    <property type="evidence" value="ECO:0007669"/>
    <property type="project" value="InterPro"/>
</dbReference>
<feature type="non-terminal residue" evidence="1">
    <location>
        <position position="1"/>
    </location>
</feature>
<dbReference type="AlphaFoldDB" id="A0A443QJ52"/>
<comment type="caution">
    <text evidence="1">The sequence shown here is derived from an EMBL/GenBank/DDBJ whole genome shotgun (WGS) entry which is preliminary data.</text>
</comment>
<organism evidence="1 2">
    <name type="scientific">Dinothrombium tinctorium</name>
    <dbReference type="NCBI Taxonomy" id="1965070"/>
    <lineage>
        <taxon>Eukaryota</taxon>
        <taxon>Metazoa</taxon>
        <taxon>Ecdysozoa</taxon>
        <taxon>Arthropoda</taxon>
        <taxon>Chelicerata</taxon>
        <taxon>Arachnida</taxon>
        <taxon>Acari</taxon>
        <taxon>Acariformes</taxon>
        <taxon>Trombidiformes</taxon>
        <taxon>Prostigmata</taxon>
        <taxon>Anystina</taxon>
        <taxon>Parasitengona</taxon>
        <taxon>Trombidioidea</taxon>
        <taxon>Trombidiidae</taxon>
        <taxon>Dinothrombium</taxon>
    </lineage>
</organism>
<evidence type="ECO:0008006" key="3">
    <source>
        <dbReference type="Google" id="ProtNLM"/>
    </source>
</evidence>
<dbReference type="EMBL" id="NCKU01006896">
    <property type="protein sequence ID" value="RWS03070.1"/>
    <property type="molecule type" value="Genomic_DNA"/>
</dbReference>
<dbReference type="Proteomes" id="UP000285301">
    <property type="component" value="Unassembled WGS sequence"/>
</dbReference>
<dbReference type="PANTHER" id="PTHR32344">
    <property type="entry name" value="U1-TYPE DOMAIN-CONTAINING PROTEIN"/>
    <property type="match status" value="1"/>
</dbReference>
<evidence type="ECO:0000313" key="2">
    <source>
        <dbReference type="Proteomes" id="UP000285301"/>
    </source>
</evidence>
<reference evidence="1 2" key="1">
    <citation type="journal article" date="2018" name="Gigascience">
        <title>Genomes of trombidid mites reveal novel predicted allergens and laterally-transferred genes associated with secondary metabolism.</title>
        <authorList>
            <person name="Dong X."/>
            <person name="Chaisiri K."/>
            <person name="Xia D."/>
            <person name="Armstrong S.D."/>
            <person name="Fang Y."/>
            <person name="Donnelly M.J."/>
            <person name="Kadowaki T."/>
            <person name="McGarry J.W."/>
            <person name="Darby A.C."/>
            <person name="Makepeace B.L."/>
        </authorList>
    </citation>
    <scope>NUCLEOTIDE SEQUENCE [LARGE SCALE GENOMIC DNA]</scope>
    <source>
        <strain evidence="1">UoL-WK</strain>
    </source>
</reference>
<sequence length="157" mass="18279">KEEFKDLTFDGKVVSCAICTKDIHVDNIHGKERLKEHIKSKGHHQMKAGKSKQQFFQETLKKMQSNSIEFDEFNLDLCRAFLQSKIPLSKINEEPLKGFLEKWTKKKVFDRTTLQGRYVNKNFMETKEKIIEKTGNHPLAFILDETQDECGKLSSTL</sequence>
<protein>
    <recommendedName>
        <fullName evidence="3">BED-type domain-containing protein</fullName>
    </recommendedName>
</protein>
<accession>A0A443QJ52</accession>
<gene>
    <name evidence="1" type="ORF">B4U79_05500</name>
</gene>
<proteinExistence type="predicted"/>
<evidence type="ECO:0000313" key="1">
    <source>
        <dbReference type="EMBL" id="RWS03070.1"/>
    </source>
</evidence>
<dbReference type="OrthoDB" id="6538022at2759"/>